<proteinExistence type="predicted"/>
<feature type="compositionally biased region" description="Gly residues" evidence="1">
    <location>
        <begin position="1264"/>
        <end position="1281"/>
    </location>
</feature>
<sequence>MRALLRRVQHSPSTQAQAQVQVQSPSAGPDTASGSGSGPGSGSASTGGILLGTPSAPGTDRPRSPYALASPNHCHGAAGIGYTPSPSPSPSPASPLDDPPAERSSLSRQGSNNNNADDDRRPNRPRRSIGLLHTVINNTNGLSIPGSGSSSSSLASHSTSQRRGSQYSHDADWTDPSYDADVDGAPSYYEQALKRGLLSPQQLKDGPAHVSPNSKSLSPYPPSAASAMASRELRKGSIASPKRAAAAAAAAALASSQSPTASINNAYIPIGSGGRVRSQVEEWEASSRPGSEHGHASNSSHHQNNHYFVLEGRPRAGTHGASSNADPGNSKIVTNSNSNSDSSRAVRATTSSQSLSTGNPSSGFNSAIGTLRAKGRRAKELLVGMNAPSSASNSWNDLGAASSSSGSGNNSSRTRSPVRLMSSTTTPSGSSSNPTTTRPERADRQRKPPSSYQDPYQSSSTNSPMARRQTYDDRLNSSASTSTGTLMMMSGSGKPSIADTISPFTSPSLSRASSFLRPPTTTTTSQDDPSSTTMTMAALEERPLPPTPGSYSALINGPGPGPNPHTSPRLRPSRSNLSTSTAGPSAGATAEGEVTPRNSYIAASSAASSNSGHQQQRAGFESRRGSGTSTERAHMVMVQPTGGKGRNVNPGSAGSAVPAARAGGGPNAEVGATLAVPDNLYGGGGAGGSHSRPVSIASSNVFSSHSPHPRSPARSPANSVVGLPPSSSSSQQQQQQQQHSAYEHGTSVARGMNDVDGTPRTSSAQGGGGGGERERGTKLEDDRSRYASDAYGRSHANGSRPLSPTGGGGHGDPHTLIGARRGSAASLSTGGAGPGGHSFPYIPPALTSPPPKEPLPPPPPGASRNPTRRASGSGSALSASGRMSPNRRHSHHPRSPSSGSVSSGWPGQYGGGGGASSYAGPSAYSFSLSQNQNQNQNQNGGNNMGKSASSRFGAQSSTFSTQSLAAQLNELAVAFADGLLDPDEYRILRQGIFDRMSSDLVMAVPETTAIKGMAGSRVSIDGAGGGGAGGQGFAGGLGAHQGFHRGAADSTVSSSGLGENGLIDDSESSSIYESAHSHRSGGAGGGGGYPGRGSGAQSSMSVAANSLLSSVVAAASIFRGRGAHSHDGPGSGSGSGSGNRTHDSGLQEQLSDGSGQQDMLSSGRESSGRESIVSMAMPVSPNMMNAHRARSGSGAGSMFAYGGRTSAASSNSRPSVLGSQMFMAPSAYYNHSNLGGSESHSLQGGAGTGSMSASAMGSQRSALGGAGSGGGNGGGGGGGVYGNDRIGGSFTGSGSQAGDRKKRTGSAASSHELEHRFRAARAAAVGVNMPAPDRSPSMRSKQGSARAYGTLGGGSGASVMSGGTHGAVPGGGRGGDASSASSANYLYSDSKSMISRVSTAASATASGLFGADYAQKGVPEIQAEIKVVEEEGMRMLENFVGLERATLGKADLSPELMDRIQEARSLRISQGDGAGTGSNAGTPATLRRTTSLGSAGGWMNTIRAASSRDRRRSGTSDGTGSGSIFSAFTFGRGKKDKDSSVLSARPGNHNNSNSNHSTLRGELDQNDDTLMSSSQSNASDRMSRAADSAAKNADGQATIRSARRHLDGSRAGSLTGRSGYPPPSASAIKARGLAPPPPSAYRLSGSSGRGHSQQGSSSGNGHSRSDQGHSSMAGGGGGGNGSQAGHGSDAELDDGPQSNTGSTLNPLRRLLGEQAVDELELDPVTAHAAANLVAELDDIDTRKAAVLKRYHDRTSYLHSQLQSARIREKLRSR</sequence>
<reference evidence="3" key="1">
    <citation type="submission" date="2016-04" db="EMBL/GenBank/DDBJ databases">
        <authorList>
            <person name="Nguyen H.D."/>
            <person name="Kesanakurti P."/>
            <person name="Cullis J."/>
            <person name="Levesque C.A."/>
            <person name="Hambleton S."/>
        </authorList>
    </citation>
    <scope>NUCLEOTIDE SEQUENCE</scope>
    <source>
        <strain evidence="3">DAOMC 238032</strain>
    </source>
</reference>
<feature type="compositionally biased region" description="Low complexity" evidence="1">
    <location>
        <begin position="15"/>
        <end position="34"/>
    </location>
</feature>
<dbReference type="Proteomes" id="UP000836402">
    <property type="component" value="Unassembled WGS sequence"/>
</dbReference>
<feature type="compositionally biased region" description="Polar residues" evidence="1">
    <location>
        <begin position="476"/>
        <end position="485"/>
    </location>
</feature>
<feature type="compositionally biased region" description="Low complexity" evidence="1">
    <location>
        <begin position="518"/>
        <end position="536"/>
    </location>
</feature>
<feature type="compositionally biased region" description="Low complexity" evidence="1">
    <location>
        <begin position="399"/>
        <end position="412"/>
    </location>
</feature>
<protein>
    <submittedName>
        <fullName evidence="3">Uncharacterized protein</fullName>
    </submittedName>
</protein>
<feature type="region of interest" description="Disordered" evidence="1">
    <location>
        <begin position="279"/>
        <end position="367"/>
    </location>
</feature>
<feature type="region of interest" description="Disordered" evidence="1">
    <location>
        <begin position="387"/>
        <end position="665"/>
    </location>
</feature>
<reference evidence="3" key="2">
    <citation type="journal article" date="2019" name="IMA Fungus">
        <title>Genome sequencing and comparison of five Tilletia species to identify candidate genes for the detection of regulated species infecting wheat.</title>
        <authorList>
            <person name="Nguyen H.D.T."/>
            <person name="Sultana T."/>
            <person name="Kesanakurti P."/>
            <person name="Hambleton S."/>
        </authorList>
    </citation>
    <scope>NUCLEOTIDE SEQUENCE</scope>
    <source>
        <strain evidence="3">DAOMC 238032</strain>
    </source>
</reference>
<feature type="compositionally biased region" description="Polar residues" evidence="1">
    <location>
        <begin position="502"/>
        <end position="513"/>
    </location>
</feature>
<feature type="compositionally biased region" description="Low complexity" evidence="1">
    <location>
        <begin position="214"/>
        <end position="230"/>
    </location>
</feature>
<gene>
    <name evidence="3" type="ORF">A4X03_0g1763</name>
    <name evidence="2" type="ORF">JKIAZH3_G2459</name>
</gene>
<evidence type="ECO:0000313" key="4">
    <source>
        <dbReference type="Proteomes" id="UP000077671"/>
    </source>
</evidence>
<feature type="region of interest" description="Disordered" evidence="1">
    <location>
        <begin position="1467"/>
        <end position="1705"/>
    </location>
</feature>
<feature type="compositionally biased region" description="Low complexity" evidence="1">
    <location>
        <begin position="141"/>
        <end position="159"/>
    </location>
</feature>
<feature type="region of interest" description="Disordered" evidence="1">
    <location>
        <begin position="1"/>
        <end position="126"/>
    </location>
</feature>
<feature type="compositionally biased region" description="Gly residues" evidence="1">
    <location>
        <begin position="1081"/>
        <end position="1094"/>
    </location>
</feature>
<dbReference type="EMBL" id="CAJHJG010005119">
    <property type="protein sequence ID" value="CAD6947695.1"/>
    <property type="molecule type" value="Genomic_DNA"/>
</dbReference>
<feature type="compositionally biased region" description="Polar residues" evidence="1">
    <location>
        <begin position="1146"/>
        <end position="1160"/>
    </location>
</feature>
<feature type="compositionally biased region" description="Polar residues" evidence="1">
    <location>
        <begin position="320"/>
        <end position="367"/>
    </location>
</feature>
<feature type="compositionally biased region" description="Low complexity" evidence="1">
    <location>
        <begin position="862"/>
        <end position="884"/>
    </location>
</feature>
<feature type="compositionally biased region" description="Low complexity" evidence="1">
    <location>
        <begin position="1249"/>
        <end position="1262"/>
    </location>
</feature>
<feature type="compositionally biased region" description="Low complexity" evidence="1">
    <location>
        <begin position="448"/>
        <end position="460"/>
    </location>
</feature>
<dbReference type="EMBL" id="LWDD02000152">
    <property type="protein sequence ID" value="KAE8263328.1"/>
    <property type="molecule type" value="Genomic_DNA"/>
</dbReference>
<feature type="compositionally biased region" description="Low complexity" evidence="1">
    <location>
        <begin position="296"/>
        <end position="306"/>
    </location>
</feature>
<feature type="compositionally biased region" description="Basic residues" evidence="1">
    <location>
        <begin position="885"/>
        <end position="894"/>
    </location>
</feature>
<accession>A0A177VD35</accession>
<feature type="compositionally biased region" description="Polar residues" evidence="1">
    <location>
        <begin position="944"/>
        <end position="954"/>
    </location>
</feature>
<feature type="compositionally biased region" description="Basic and acidic residues" evidence="1">
    <location>
        <begin position="771"/>
        <end position="786"/>
    </location>
</feature>
<feature type="compositionally biased region" description="Polar residues" evidence="1">
    <location>
        <begin position="1479"/>
        <end position="1493"/>
    </location>
</feature>
<feature type="compositionally biased region" description="Pro residues" evidence="1">
    <location>
        <begin position="841"/>
        <end position="861"/>
    </location>
</feature>
<comment type="caution">
    <text evidence="3">The sequence shown here is derived from an EMBL/GenBank/DDBJ whole genome shotgun (WGS) entry which is preliminary data.</text>
</comment>
<feature type="region of interest" description="Disordered" evidence="1">
    <location>
        <begin position="1122"/>
        <end position="1170"/>
    </location>
</feature>
<feature type="compositionally biased region" description="Low complexity" evidence="1">
    <location>
        <begin position="1644"/>
        <end position="1672"/>
    </location>
</feature>
<feature type="region of interest" description="Disordered" evidence="1">
    <location>
        <begin position="1238"/>
        <end position="1313"/>
    </location>
</feature>
<feature type="region of interest" description="Disordered" evidence="1">
    <location>
        <begin position="684"/>
        <end position="954"/>
    </location>
</feature>
<feature type="compositionally biased region" description="Low complexity" evidence="1">
    <location>
        <begin position="1161"/>
        <end position="1170"/>
    </location>
</feature>
<feature type="region of interest" description="Disordered" evidence="1">
    <location>
        <begin position="1047"/>
        <end position="1098"/>
    </location>
</feature>
<organism evidence="3 4">
    <name type="scientific">Tilletia caries</name>
    <name type="common">wheat bunt fungus</name>
    <dbReference type="NCBI Taxonomy" id="13290"/>
    <lineage>
        <taxon>Eukaryota</taxon>
        <taxon>Fungi</taxon>
        <taxon>Dikarya</taxon>
        <taxon>Basidiomycota</taxon>
        <taxon>Ustilaginomycotina</taxon>
        <taxon>Exobasidiomycetes</taxon>
        <taxon>Tilletiales</taxon>
        <taxon>Tilletiaceae</taxon>
        <taxon>Tilletia</taxon>
    </lineage>
</organism>
<feature type="compositionally biased region" description="Low complexity" evidence="1">
    <location>
        <begin position="726"/>
        <end position="738"/>
    </location>
</feature>
<feature type="compositionally biased region" description="Low complexity" evidence="1">
    <location>
        <begin position="916"/>
        <end position="941"/>
    </location>
</feature>
<feature type="compositionally biased region" description="Low complexity" evidence="1">
    <location>
        <begin position="422"/>
        <end position="437"/>
    </location>
</feature>
<evidence type="ECO:0000313" key="3">
    <source>
        <dbReference type="EMBL" id="KAE8263328.1"/>
    </source>
</evidence>
<dbReference type="Proteomes" id="UP000077671">
    <property type="component" value="Unassembled WGS sequence"/>
</dbReference>
<evidence type="ECO:0000313" key="2">
    <source>
        <dbReference type="EMBL" id="CAD6947695.1"/>
    </source>
</evidence>
<feature type="compositionally biased region" description="Gly residues" evidence="1">
    <location>
        <begin position="1673"/>
        <end position="1684"/>
    </location>
</feature>
<feature type="compositionally biased region" description="Polar residues" evidence="1">
    <location>
        <begin position="1696"/>
        <end position="1705"/>
    </location>
</feature>
<feature type="compositionally biased region" description="Low complexity" evidence="1">
    <location>
        <begin position="895"/>
        <end position="906"/>
    </location>
</feature>
<feature type="compositionally biased region" description="Low complexity" evidence="1">
    <location>
        <begin position="566"/>
        <end position="593"/>
    </location>
</feature>
<feature type="region of interest" description="Disordered" evidence="1">
    <location>
        <begin position="202"/>
        <end position="236"/>
    </location>
</feature>
<feature type="compositionally biased region" description="Low complexity" evidence="1">
    <location>
        <begin position="1576"/>
        <end position="1590"/>
    </location>
</feature>
<name>A0A177VD35_9BASI</name>
<feature type="compositionally biased region" description="Low complexity" evidence="1">
    <location>
        <begin position="1548"/>
        <end position="1557"/>
    </location>
</feature>
<evidence type="ECO:0000256" key="1">
    <source>
        <dbReference type="SAM" id="MobiDB-lite"/>
    </source>
</evidence>
<feature type="region of interest" description="Disordered" evidence="1">
    <location>
        <begin position="140"/>
        <end position="184"/>
    </location>
</feature>
<feature type="compositionally biased region" description="Low complexity" evidence="1">
    <location>
        <begin position="818"/>
        <end position="829"/>
    </location>
</feature>
<evidence type="ECO:0000313" key="5">
    <source>
        <dbReference type="Proteomes" id="UP000836402"/>
    </source>
</evidence>
<reference evidence="2" key="3">
    <citation type="submission" date="2020-10" db="EMBL/GenBank/DDBJ databases">
        <authorList>
            <person name="Sedaghatjoo S."/>
        </authorList>
    </citation>
    <scope>NUCLEOTIDE SEQUENCE</scope>
    <source>
        <strain evidence="2">AZH3</strain>
    </source>
</reference>
<keyword evidence="5" id="KW-1185">Reference proteome</keyword>
<feature type="compositionally biased region" description="Polar residues" evidence="1">
    <location>
        <begin position="387"/>
        <end position="396"/>
    </location>
</feature>